<keyword evidence="2" id="KW-0645">Protease</keyword>
<dbReference type="Gene3D" id="3.30.1380.10">
    <property type="match status" value="1"/>
</dbReference>
<keyword evidence="2" id="KW-0121">Carboxypeptidase</keyword>
<evidence type="ECO:0000313" key="3">
    <source>
        <dbReference type="Proteomes" id="UP000245720"/>
    </source>
</evidence>
<accession>A0A315XYP9</accession>
<dbReference type="InterPro" id="IPR052179">
    <property type="entry name" value="DD-CPase-like"/>
</dbReference>
<dbReference type="CDD" id="cd14852">
    <property type="entry name" value="LD-carboxypeptidase"/>
    <property type="match status" value="1"/>
</dbReference>
<dbReference type="GO" id="GO:0006508">
    <property type="term" value="P:proteolysis"/>
    <property type="evidence" value="ECO:0007669"/>
    <property type="project" value="InterPro"/>
</dbReference>
<dbReference type="InterPro" id="IPR003709">
    <property type="entry name" value="VanY-like_core_dom"/>
</dbReference>
<dbReference type="EMBL" id="QGDI01000006">
    <property type="protein sequence ID" value="PWJ12740.1"/>
    <property type="molecule type" value="Genomic_DNA"/>
</dbReference>
<protein>
    <submittedName>
        <fullName evidence="2">D-alanyl-D-alanine carboxypeptidase</fullName>
    </submittedName>
</protein>
<evidence type="ECO:0000259" key="1">
    <source>
        <dbReference type="Pfam" id="PF02557"/>
    </source>
</evidence>
<dbReference type="PANTHER" id="PTHR34385">
    <property type="entry name" value="D-ALANYL-D-ALANINE CARBOXYPEPTIDASE"/>
    <property type="match status" value="1"/>
</dbReference>
<dbReference type="OrthoDB" id="9792074at2"/>
<keyword evidence="2" id="KW-0378">Hydrolase</keyword>
<dbReference type="SUPFAM" id="SSF55166">
    <property type="entry name" value="Hedgehog/DD-peptidase"/>
    <property type="match status" value="1"/>
</dbReference>
<dbReference type="InterPro" id="IPR058193">
    <property type="entry name" value="VanY/YodJ_core_dom"/>
</dbReference>
<proteinExistence type="predicted"/>
<gene>
    <name evidence="2" type="ORF">IE37_01825</name>
</gene>
<dbReference type="Proteomes" id="UP000245720">
    <property type="component" value="Unassembled WGS sequence"/>
</dbReference>
<reference evidence="2 3" key="1">
    <citation type="submission" date="2018-05" db="EMBL/GenBank/DDBJ databases">
        <title>The Hungate 1000. A catalogue of reference genomes from the rumen microbiome.</title>
        <authorList>
            <person name="Kelly W."/>
        </authorList>
    </citation>
    <scope>NUCLEOTIDE SEQUENCE [LARGE SCALE GENOMIC DNA]</scope>
    <source>
        <strain evidence="2 3">SAb67</strain>
    </source>
</reference>
<evidence type="ECO:0000313" key="2">
    <source>
        <dbReference type="EMBL" id="PWJ12740.1"/>
    </source>
</evidence>
<dbReference type="GO" id="GO:0004180">
    <property type="term" value="F:carboxypeptidase activity"/>
    <property type="evidence" value="ECO:0007669"/>
    <property type="project" value="UniProtKB-KW"/>
</dbReference>
<sequence length="352" mass="39416">MANGDKRRNRKRERVSKRYKVRYDRLVAVVLVLVVLIVVLGSCCKSCSKKGNEKTSAKQAQTTITDNTQQSSIVDNLTSNGETSSLITGAPDGQKPSESQYTTEVHKADDVNRGNLVLVNSAHEYKFIEGDTELEAIYYNHDDSHYHVSDLVTKLDTEALDHLNQLMDGFYEAETNSDIYVIGAYRTAEEQSDKYNNGNSQFQGGYSDYHTGRSFDLGIFPTDGSSSGYYMPTGVYGWIDEHAAEYGFVVRFPEGKDSETGERQRDYTYRYVGVPHAVYMKQNKLCLEEYIDKIKEHTNESPLEVTVGNKLYQIYYAAANAAGDTEVPVPSNKTYTVSGNNVDGFIVTVSMN</sequence>
<dbReference type="RefSeq" id="WP_109726585.1">
    <property type="nucleotide sequence ID" value="NZ_QGDI01000006.1"/>
</dbReference>
<name>A0A315XYP9_RUMFL</name>
<organism evidence="2 3">
    <name type="scientific">Ruminococcus flavefaciens</name>
    <dbReference type="NCBI Taxonomy" id="1265"/>
    <lineage>
        <taxon>Bacteria</taxon>
        <taxon>Bacillati</taxon>
        <taxon>Bacillota</taxon>
        <taxon>Clostridia</taxon>
        <taxon>Eubacteriales</taxon>
        <taxon>Oscillospiraceae</taxon>
        <taxon>Ruminococcus</taxon>
    </lineage>
</organism>
<dbReference type="AlphaFoldDB" id="A0A315XYP9"/>
<feature type="domain" description="D-alanyl-D-alanine carboxypeptidase-like core" evidence="1">
    <location>
        <begin position="154"/>
        <end position="273"/>
    </location>
</feature>
<dbReference type="Pfam" id="PF02557">
    <property type="entry name" value="VanY"/>
    <property type="match status" value="1"/>
</dbReference>
<dbReference type="Gene3D" id="3.30.200.180">
    <property type="match status" value="1"/>
</dbReference>
<dbReference type="PANTHER" id="PTHR34385:SF1">
    <property type="entry name" value="PEPTIDOGLYCAN L-ALANYL-D-GLUTAMATE ENDOPEPTIDASE CWLK"/>
    <property type="match status" value="1"/>
</dbReference>
<comment type="caution">
    <text evidence="2">The sequence shown here is derived from an EMBL/GenBank/DDBJ whole genome shotgun (WGS) entry which is preliminary data.</text>
</comment>
<dbReference type="InterPro" id="IPR009045">
    <property type="entry name" value="Zn_M74/Hedgehog-like"/>
</dbReference>